<evidence type="ECO:0000259" key="1">
    <source>
        <dbReference type="Pfam" id="PF02589"/>
    </source>
</evidence>
<dbReference type="AlphaFoldDB" id="A0A251ZUA2"/>
<comment type="caution">
    <text evidence="2">The sequence shown here is derived from an EMBL/GenBank/DDBJ whole genome shotgun (WGS) entry which is preliminary data.</text>
</comment>
<dbReference type="InterPro" id="IPR037171">
    <property type="entry name" value="NagB/RpiA_transferase-like"/>
</dbReference>
<gene>
    <name evidence="2" type="ORF">HK18_09335</name>
</gene>
<name>A0A251ZUA2_9PROT</name>
<reference evidence="3" key="1">
    <citation type="submission" date="2014-06" db="EMBL/GenBank/DDBJ databases">
        <authorList>
            <person name="Winans N.J."/>
            <person name="Newell P.D."/>
            <person name="Douglas A.E."/>
        </authorList>
    </citation>
    <scope>NUCLEOTIDE SEQUENCE [LARGE SCALE GENOMIC DNA]</scope>
    <source>
        <strain evidence="3">DmL_052</strain>
    </source>
</reference>
<evidence type="ECO:0000313" key="2">
    <source>
        <dbReference type="EMBL" id="OUI78239.1"/>
    </source>
</evidence>
<dbReference type="PANTHER" id="PTHR43682">
    <property type="entry name" value="LACTATE UTILIZATION PROTEIN C"/>
    <property type="match status" value="1"/>
</dbReference>
<dbReference type="Pfam" id="PF02589">
    <property type="entry name" value="LUD_dom"/>
    <property type="match status" value="1"/>
</dbReference>
<sequence length="193" mass="21446">MSSRDLVLNKIRQSCKKECSALPTVPFFHQDSKDLIEEFKKSLLLMGGQILERGQDDPYEFVKLKLAESKITCSVVPEIKGNRELNAETVPNSLHDVDYGVLRASFGVAETGSICLSERDFLVNTLGYLPQHLIVLLDPKQIVENLHDAYARSEWKQVHYAALHSGPSATADIEGVLIRGAQGVRSLSILLIE</sequence>
<dbReference type="InterPro" id="IPR024185">
    <property type="entry name" value="FTHF_cligase-like_sf"/>
</dbReference>
<keyword evidence="3" id="KW-1185">Reference proteome</keyword>
<dbReference type="EMBL" id="JOPB01000007">
    <property type="protein sequence ID" value="OUI78239.1"/>
    <property type="molecule type" value="Genomic_DNA"/>
</dbReference>
<dbReference type="Gene3D" id="3.40.50.10420">
    <property type="entry name" value="NagB/RpiA/CoA transferase-like"/>
    <property type="match status" value="1"/>
</dbReference>
<accession>A0A251ZUA2</accession>
<feature type="domain" description="LUD" evidence="1">
    <location>
        <begin position="87"/>
        <end position="192"/>
    </location>
</feature>
<organism evidence="2 3">
    <name type="scientific">Commensalibacter intestini</name>
    <dbReference type="NCBI Taxonomy" id="479936"/>
    <lineage>
        <taxon>Bacteria</taxon>
        <taxon>Pseudomonadati</taxon>
        <taxon>Pseudomonadota</taxon>
        <taxon>Alphaproteobacteria</taxon>
        <taxon>Acetobacterales</taxon>
        <taxon>Acetobacteraceae</taxon>
    </lineage>
</organism>
<proteinExistence type="predicted"/>
<protein>
    <recommendedName>
        <fullName evidence="1">LUD domain-containing protein</fullName>
    </recommendedName>
</protein>
<dbReference type="SUPFAM" id="SSF100950">
    <property type="entry name" value="NagB/RpiA/CoA transferase-like"/>
    <property type="match status" value="1"/>
</dbReference>
<dbReference type="InterPro" id="IPR003741">
    <property type="entry name" value="LUD_dom"/>
</dbReference>
<dbReference type="Proteomes" id="UP000194946">
    <property type="component" value="Unassembled WGS sequence"/>
</dbReference>
<evidence type="ECO:0000313" key="3">
    <source>
        <dbReference type="Proteomes" id="UP000194946"/>
    </source>
</evidence>
<dbReference type="PANTHER" id="PTHR43682:SF1">
    <property type="entry name" value="LACTATE UTILIZATION PROTEIN C"/>
    <property type="match status" value="1"/>
</dbReference>
<dbReference type="RefSeq" id="WP_008853305.1">
    <property type="nucleotide sequence ID" value="NZ_JOPB01000007.1"/>
</dbReference>